<dbReference type="PRINTS" id="PR00783">
    <property type="entry name" value="MINTRINSICP"/>
</dbReference>
<feature type="transmembrane region" description="Helical" evidence="7">
    <location>
        <begin position="106"/>
        <end position="125"/>
    </location>
</feature>
<evidence type="ECO:0000256" key="7">
    <source>
        <dbReference type="SAM" id="Phobius"/>
    </source>
</evidence>
<dbReference type="EMBL" id="JACHEF010000005">
    <property type="protein sequence ID" value="MBB6412500.1"/>
    <property type="molecule type" value="Genomic_DNA"/>
</dbReference>
<evidence type="ECO:0000256" key="2">
    <source>
        <dbReference type="ARBA" id="ARBA00022448"/>
    </source>
</evidence>
<evidence type="ECO:0000256" key="3">
    <source>
        <dbReference type="ARBA" id="ARBA00022692"/>
    </source>
</evidence>
<gene>
    <name evidence="8" type="ORF">HNQ71_005190</name>
</gene>
<evidence type="ECO:0000313" key="8">
    <source>
        <dbReference type="EMBL" id="MBB6412500.1"/>
    </source>
</evidence>
<keyword evidence="2 6" id="KW-0813">Transport</keyword>
<protein>
    <submittedName>
        <fullName evidence="8">Glycerol uptake facilitator-like aquaporin</fullName>
    </submittedName>
</protein>
<dbReference type="PANTHER" id="PTHR45724">
    <property type="entry name" value="AQUAPORIN NIP2-1"/>
    <property type="match status" value="1"/>
</dbReference>
<dbReference type="RefSeq" id="WP_184875481.1">
    <property type="nucleotide sequence ID" value="NZ_JACHEF010000005.1"/>
</dbReference>
<feature type="transmembrane region" description="Helical" evidence="7">
    <location>
        <begin position="69"/>
        <end position="94"/>
    </location>
</feature>
<evidence type="ECO:0000256" key="5">
    <source>
        <dbReference type="ARBA" id="ARBA00023136"/>
    </source>
</evidence>
<keyword evidence="9" id="KW-1185">Reference proteome</keyword>
<feature type="transmembrane region" description="Helical" evidence="7">
    <location>
        <begin position="215"/>
        <end position="236"/>
    </location>
</feature>
<comment type="caution">
    <text evidence="8">The sequence shown here is derived from an EMBL/GenBank/DDBJ whole genome shotgun (WGS) entry which is preliminary data.</text>
</comment>
<comment type="similarity">
    <text evidence="6">Belongs to the MIP/aquaporin (TC 1.A.8) family.</text>
</comment>
<dbReference type="GO" id="GO:0015267">
    <property type="term" value="F:channel activity"/>
    <property type="evidence" value="ECO:0007669"/>
    <property type="project" value="InterPro"/>
</dbReference>
<dbReference type="InterPro" id="IPR023271">
    <property type="entry name" value="Aquaporin-like"/>
</dbReference>
<feature type="transmembrane region" description="Helical" evidence="7">
    <location>
        <begin position="28"/>
        <end position="49"/>
    </location>
</feature>
<evidence type="ECO:0000313" key="9">
    <source>
        <dbReference type="Proteomes" id="UP000556329"/>
    </source>
</evidence>
<evidence type="ECO:0000256" key="1">
    <source>
        <dbReference type="ARBA" id="ARBA00004141"/>
    </source>
</evidence>
<feature type="transmembrane region" description="Helical" evidence="7">
    <location>
        <begin position="145"/>
        <end position="163"/>
    </location>
</feature>
<dbReference type="PANTHER" id="PTHR45724:SF13">
    <property type="entry name" value="AQUAPORIN NIP1-1-RELATED"/>
    <property type="match status" value="1"/>
</dbReference>
<reference evidence="8 9" key="1">
    <citation type="submission" date="2020-08" db="EMBL/GenBank/DDBJ databases">
        <title>Genomic Encyclopedia of Type Strains, Phase IV (KMG-IV): sequencing the most valuable type-strain genomes for metagenomic binning, comparative biology and taxonomic classification.</title>
        <authorList>
            <person name="Goeker M."/>
        </authorList>
    </citation>
    <scope>NUCLEOTIDE SEQUENCE [LARGE SCALE GENOMIC DNA]</scope>
    <source>
        <strain evidence="8 9">DSM 100039</strain>
    </source>
</reference>
<keyword evidence="4 7" id="KW-1133">Transmembrane helix</keyword>
<dbReference type="Proteomes" id="UP000556329">
    <property type="component" value="Unassembled WGS sequence"/>
</dbReference>
<dbReference type="Pfam" id="PF00230">
    <property type="entry name" value="MIP"/>
    <property type="match status" value="1"/>
</dbReference>
<feature type="transmembrane region" description="Helical" evidence="7">
    <location>
        <begin position="170"/>
        <end position="195"/>
    </location>
</feature>
<dbReference type="Gene3D" id="1.20.1080.10">
    <property type="entry name" value="Glycerol uptake facilitator protein"/>
    <property type="match status" value="2"/>
</dbReference>
<evidence type="ECO:0000256" key="4">
    <source>
        <dbReference type="ARBA" id="ARBA00022989"/>
    </source>
</evidence>
<proteinExistence type="inferred from homology"/>
<comment type="subcellular location">
    <subcellularLocation>
        <location evidence="1">Membrane</location>
        <topology evidence="1">Multi-pass membrane protein</topology>
    </subcellularLocation>
</comment>
<dbReference type="InterPro" id="IPR034294">
    <property type="entry name" value="Aquaporin_transptr"/>
</dbReference>
<dbReference type="AlphaFoldDB" id="A0A841PPD2"/>
<keyword evidence="5 7" id="KW-0472">Membrane</keyword>
<accession>A0A841PPD2</accession>
<evidence type="ECO:0000256" key="6">
    <source>
        <dbReference type="RuleBase" id="RU000477"/>
    </source>
</evidence>
<keyword evidence="3 6" id="KW-0812">Transmembrane</keyword>
<dbReference type="InterPro" id="IPR000425">
    <property type="entry name" value="MIP"/>
</dbReference>
<dbReference type="SUPFAM" id="SSF81338">
    <property type="entry name" value="Aquaporin-like"/>
    <property type="match status" value="1"/>
</dbReference>
<sequence>MSEVAGRDRLHPADGLLNAVAPDLTRRCVAEALGTGLLVATVVGSGIMASRLTHDVAISLLGNTLPTGAILVVLITILGPVSGAHFNPAVTLVFALRREIEARAALAYVVAQIVGGIVGTFLAHAMFELPILQASVTVRTGAGQWLAEAVAAFGLVFTILAGLRFRSVAIPWLVGLYITAAYWFTASTSFANPAVAIARALSDTFSGIRPVDLPGFISAELLGALLAMALAGWLLAEPKPTRQMQAAK</sequence>
<name>A0A841PPD2_9HYPH</name>
<organism evidence="8 9">
    <name type="scientific">Mesorhizobium sangaii</name>
    <dbReference type="NCBI Taxonomy" id="505389"/>
    <lineage>
        <taxon>Bacteria</taxon>
        <taxon>Pseudomonadati</taxon>
        <taxon>Pseudomonadota</taxon>
        <taxon>Alphaproteobacteria</taxon>
        <taxon>Hyphomicrobiales</taxon>
        <taxon>Phyllobacteriaceae</taxon>
        <taxon>Mesorhizobium</taxon>
    </lineage>
</organism>
<dbReference type="GO" id="GO:0016020">
    <property type="term" value="C:membrane"/>
    <property type="evidence" value="ECO:0007669"/>
    <property type="project" value="UniProtKB-SubCell"/>
</dbReference>